<evidence type="ECO:0000313" key="1">
    <source>
        <dbReference type="EMBL" id="KAH7289118.1"/>
    </source>
</evidence>
<protein>
    <submittedName>
        <fullName evidence="1">Uncharacterized protein</fullName>
    </submittedName>
</protein>
<comment type="caution">
    <text evidence="1">The sequence shown here is derived from an EMBL/GenBank/DDBJ whole genome shotgun (WGS) entry which is preliminary data.</text>
</comment>
<evidence type="ECO:0000313" key="2">
    <source>
        <dbReference type="Proteomes" id="UP000825935"/>
    </source>
</evidence>
<proteinExistence type="predicted"/>
<keyword evidence="2" id="KW-1185">Reference proteome</keyword>
<dbReference type="AlphaFoldDB" id="A0A8T2R0A9"/>
<sequence>MTPLLRHSGRAPEERASCHTRRSGVATTCLKDFKKSLVWPSGPELFHLGRASITSIISFSEMLASNREFMFCGILDRATLEMVAMQSRLSGERGVETPRRWVKCLTMIDSVSLSISHSFLFMSFYYKGSLPFFYSKCKGSLPLILYSELKDQSSTLVSV</sequence>
<gene>
    <name evidence="1" type="ORF">KP509_31G058700</name>
</gene>
<name>A0A8T2R0A9_CERRI</name>
<reference evidence="1" key="1">
    <citation type="submission" date="2021-08" db="EMBL/GenBank/DDBJ databases">
        <title>WGS assembly of Ceratopteris richardii.</title>
        <authorList>
            <person name="Marchant D.B."/>
            <person name="Chen G."/>
            <person name="Jenkins J."/>
            <person name="Shu S."/>
            <person name="Leebens-Mack J."/>
            <person name="Grimwood J."/>
            <person name="Schmutz J."/>
            <person name="Soltis P."/>
            <person name="Soltis D."/>
            <person name="Chen Z.-H."/>
        </authorList>
    </citation>
    <scope>NUCLEOTIDE SEQUENCE</scope>
    <source>
        <strain evidence="1">Whitten #5841</strain>
        <tissue evidence="1">Leaf</tissue>
    </source>
</reference>
<organism evidence="1 2">
    <name type="scientific">Ceratopteris richardii</name>
    <name type="common">Triangle waterfern</name>
    <dbReference type="NCBI Taxonomy" id="49495"/>
    <lineage>
        <taxon>Eukaryota</taxon>
        <taxon>Viridiplantae</taxon>
        <taxon>Streptophyta</taxon>
        <taxon>Embryophyta</taxon>
        <taxon>Tracheophyta</taxon>
        <taxon>Polypodiopsida</taxon>
        <taxon>Polypodiidae</taxon>
        <taxon>Polypodiales</taxon>
        <taxon>Pteridineae</taxon>
        <taxon>Pteridaceae</taxon>
        <taxon>Parkerioideae</taxon>
        <taxon>Ceratopteris</taxon>
    </lineage>
</organism>
<accession>A0A8T2R0A9</accession>
<dbReference type="EMBL" id="CM035436">
    <property type="protein sequence ID" value="KAH7289118.1"/>
    <property type="molecule type" value="Genomic_DNA"/>
</dbReference>
<dbReference type="Proteomes" id="UP000825935">
    <property type="component" value="Chromosome 31"/>
</dbReference>